<evidence type="ECO:0000256" key="7">
    <source>
        <dbReference type="PROSITE-ProRule" id="PRU00169"/>
    </source>
</evidence>
<dbReference type="SUPFAM" id="SSF48452">
    <property type="entry name" value="TPR-like"/>
    <property type="match status" value="2"/>
</dbReference>
<feature type="repeat" description="TPR" evidence="8">
    <location>
        <begin position="152"/>
        <end position="185"/>
    </location>
</feature>
<evidence type="ECO:0000256" key="2">
    <source>
        <dbReference type="ARBA" id="ARBA00012438"/>
    </source>
</evidence>
<dbReference type="InterPro" id="IPR036890">
    <property type="entry name" value="HATPase_C_sf"/>
</dbReference>
<dbReference type="CDD" id="cd00082">
    <property type="entry name" value="HisKA"/>
    <property type="match status" value="1"/>
</dbReference>
<dbReference type="InterPro" id="IPR005467">
    <property type="entry name" value="His_kinase_dom"/>
</dbReference>
<evidence type="ECO:0000256" key="10">
    <source>
        <dbReference type="SAM" id="SignalP"/>
    </source>
</evidence>
<name>A0A7X9P301_9BACT</name>
<dbReference type="InterPro" id="IPR018062">
    <property type="entry name" value="HTH_AraC-typ_CS"/>
</dbReference>
<dbReference type="PRINTS" id="PR00032">
    <property type="entry name" value="HTHARAC"/>
</dbReference>
<evidence type="ECO:0000256" key="5">
    <source>
        <dbReference type="ARBA" id="ARBA00023125"/>
    </source>
</evidence>
<feature type="modified residue" description="4-aspartylphosphate" evidence="7">
    <location>
        <position position="813"/>
    </location>
</feature>
<proteinExistence type="predicted"/>
<dbReference type="Gene3D" id="1.10.10.60">
    <property type="entry name" value="Homeodomain-like"/>
    <property type="match status" value="2"/>
</dbReference>
<dbReference type="Proteomes" id="UP000576082">
    <property type="component" value="Unassembled WGS sequence"/>
</dbReference>
<dbReference type="InterPro" id="IPR003594">
    <property type="entry name" value="HATPase_dom"/>
</dbReference>
<feature type="domain" description="Response regulatory" evidence="13">
    <location>
        <begin position="765"/>
        <end position="880"/>
    </location>
</feature>
<dbReference type="PROSITE" id="PS01124">
    <property type="entry name" value="HTH_ARAC_FAMILY_2"/>
    <property type="match status" value="1"/>
</dbReference>
<dbReference type="EC" id="2.7.13.3" evidence="2"/>
<evidence type="ECO:0000313" key="14">
    <source>
        <dbReference type="EMBL" id="NME68618.1"/>
    </source>
</evidence>
<evidence type="ECO:0000259" key="13">
    <source>
        <dbReference type="PROSITE" id="PS50110"/>
    </source>
</evidence>
<dbReference type="PROSITE" id="PS50110">
    <property type="entry name" value="RESPONSE_REGULATORY"/>
    <property type="match status" value="1"/>
</dbReference>
<dbReference type="Pfam" id="PF00512">
    <property type="entry name" value="HisKA"/>
    <property type="match status" value="1"/>
</dbReference>
<reference evidence="14 15" key="1">
    <citation type="submission" date="2020-04" db="EMBL/GenBank/DDBJ databases">
        <title>Flammeovirga sp. SR4, a novel species isolated from seawater.</title>
        <authorList>
            <person name="Wang X."/>
        </authorList>
    </citation>
    <scope>NUCLEOTIDE SEQUENCE [LARGE SCALE GENOMIC DNA]</scope>
    <source>
        <strain evidence="14 15">ATCC 23126</strain>
    </source>
</reference>
<dbReference type="SMART" id="SM00388">
    <property type="entry name" value="HisKA"/>
    <property type="match status" value="1"/>
</dbReference>
<accession>A0A7X9P301</accession>
<dbReference type="InterPro" id="IPR009057">
    <property type="entry name" value="Homeodomain-like_sf"/>
</dbReference>
<evidence type="ECO:0000256" key="3">
    <source>
        <dbReference type="ARBA" id="ARBA00022553"/>
    </source>
</evidence>
<dbReference type="RefSeq" id="WP_169656919.1">
    <property type="nucleotide sequence ID" value="NZ_JABANE010000026.1"/>
</dbReference>
<evidence type="ECO:0000259" key="12">
    <source>
        <dbReference type="PROSITE" id="PS50109"/>
    </source>
</evidence>
<dbReference type="GO" id="GO:0003700">
    <property type="term" value="F:DNA-binding transcription factor activity"/>
    <property type="evidence" value="ECO:0007669"/>
    <property type="project" value="InterPro"/>
</dbReference>
<organism evidence="14 15">
    <name type="scientific">Flammeovirga aprica JL-4</name>
    <dbReference type="NCBI Taxonomy" id="694437"/>
    <lineage>
        <taxon>Bacteria</taxon>
        <taxon>Pseudomonadati</taxon>
        <taxon>Bacteroidota</taxon>
        <taxon>Cytophagia</taxon>
        <taxon>Cytophagales</taxon>
        <taxon>Flammeovirgaceae</taxon>
        <taxon>Flammeovirga</taxon>
    </lineage>
</organism>
<dbReference type="CDD" id="cd00075">
    <property type="entry name" value="HATPase"/>
    <property type="match status" value="1"/>
</dbReference>
<dbReference type="InterPro" id="IPR003661">
    <property type="entry name" value="HisK_dim/P_dom"/>
</dbReference>
<comment type="catalytic activity">
    <reaction evidence="1">
        <text>ATP + protein L-histidine = ADP + protein N-phospho-L-histidine.</text>
        <dbReference type="EC" id="2.7.13.3"/>
    </reaction>
</comment>
<dbReference type="Gene3D" id="1.25.40.10">
    <property type="entry name" value="Tetratricopeptide repeat domain"/>
    <property type="match status" value="3"/>
</dbReference>
<feature type="signal peptide" evidence="10">
    <location>
        <begin position="1"/>
        <end position="20"/>
    </location>
</feature>
<dbReference type="PANTHER" id="PTHR43547">
    <property type="entry name" value="TWO-COMPONENT HISTIDINE KINASE"/>
    <property type="match status" value="1"/>
</dbReference>
<gene>
    <name evidence="14" type="ORF">HHU12_11660</name>
</gene>
<dbReference type="InterPro" id="IPR011990">
    <property type="entry name" value="TPR-like_helical_dom_sf"/>
</dbReference>
<evidence type="ECO:0000259" key="11">
    <source>
        <dbReference type="PROSITE" id="PS01124"/>
    </source>
</evidence>
<dbReference type="SMART" id="SM00028">
    <property type="entry name" value="TPR"/>
    <property type="match status" value="4"/>
</dbReference>
<feature type="domain" description="Histidine kinase" evidence="12">
    <location>
        <begin position="508"/>
        <end position="719"/>
    </location>
</feature>
<dbReference type="InterPro" id="IPR011006">
    <property type="entry name" value="CheY-like_superfamily"/>
</dbReference>
<dbReference type="Gene3D" id="3.30.565.10">
    <property type="entry name" value="Histidine kinase-like ATPase, C-terminal domain"/>
    <property type="match status" value="1"/>
</dbReference>
<dbReference type="InterPro" id="IPR019734">
    <property type="entry name" value="TPR_rpt"/>
</dbReference>
<feature type="chain" id="PRO_5030948937" description="histidine kinase" evidence="10">
    <location>
        <begin position="21"/>
        <end position="1013"/>
    </location>
</feature>
<sequence length="1013" mass="116251">MNKFLLLITFLLSLSSPIFSQNPLEGLEEDAKYEAAKKLLEKKKYKNTVQTVHIIDSLLSEPEIEDYQEHKIDLIEIKGRTFMIGGKLDSAKIYLTEAKRLSFESDYLKGKGKSSLCLGSVESFMGHDSLAYSNLYEGFGYLEELQDSTEIALGCNHMGLYLKNVGDFDEAIRYFQRAKLIYEENGDLQGLFKVLSNEALIWKNNSIDDESLAKENYTKAISIFEEALSVAEKINNEYFIANINVNISGTYSSLNAFVKDSVIKQENLKKALLSAQKARSIFLKKNQKERLAPASTLIGIGYWKLKQFDSAEYYIEEALDVIEKYKYSYSTHAAAYEVLGLIAFERDQDYKKAEKYYLEGYAISKDRSLIQRKYKMIDHLIRLYEATGDFKNAFKYQREKLEVNNELNNKSEFRKLTQLEANFNNKKLLKEKELKDDLLKSAQKERTLWFWIVILVCVLALVVIVLYFINIRLKEAQLKVSEEQKLSAIEREKRLEELDEFKTKFFANISHEFRTPLTLMIGAIDELKEQVEKNNSLRSLEYQTKQLLELINQILDLTNLELQNNNTLKLSNTDIKELLSVGVSSFHSYAEQQNVTIDFQFETEEREGYIDKNSINKIVNNLIFNAIKFSKTEGKIVVKASIEQGILKMSFYDNGKGIAASDLPYIFDQYYHSNIGLSTTNGIGLALTQGIITKYFGKIEVESVESEWTRFDIEIPVSLAFFEDKDVELEITESELESLQSVLPEHLSSEVPEGQMSSDDKNLPSILVIDDNEDIRNYLHKILKDKYQVSLAENGQKGFEAAKELIPDIILSDVMMPEIDGIEVTRLLKETDQTSHIPVILLTAKADQSTLLKGYSTKADAYITKPFNKQELLVRIQGILENRRILQSKFREHFLVKEDVVEFSNNDEKLIKSFTAIVEDNLDNTELSVEEVAQQLFISRSQLHRKIKALTGKSSSVFMRDIRLRYSAELLKNSDAVISDIAYQTGFNTPAYFTKCFSDLYGVTPKKYREQGV</sequence>
<dbReference type="SUPFAM" id="SSF47384">
    <property type="entry name" value="Homodimeric domain of signal transducing histidine kinase"/>
    <property type="match status" value="1"/>
</dbReference>
<dbReference type="InterPro" id="IPR018060">
    <property type="entry name" value="HTH_AraC"/>
</dbReference>
<dbReference type="Gene3D" id="1.10.287.130">
    <property type="match status" value="1"/>
</dbReference>
<dbReference type="GO" id="GO:0043565">
    <property type="term" value="F:sequence-specific DNA binding"/>
    <property type="evidence" value="ECO:0007669"/>
    <property type="project" value="InterPro"/>
</dbReference>
<protein>
    <recommendedName>
        <fullName evidence="2">histidine kinase</fullName>
        <ecNumber evidence="2">2.7.13.3</ecNumber>
    </recommendedName>
</protein>
<evidence type="ECO:0000256" key="6">
    <source>
        <dbReference type="ARBA" id="ARBA00023163"/>
    </source>
</evidence>
<keyword evidence="3 7" id="KW-0597">Phosphoprotein</keyword>
<dbReference type="PROSITE" id="PS00041">
    <property type="entry name" value="HTH_ARAC_FAMILY_1"/>
    <property type="match status" value="1"/>
</dbReference>
<dbReference type="InterPro" id="IPR001789">
    <property type="entry name" value="Sig_transdc_resp-reg_receiver"/>
</dbReference>
<dbReference type="Pfam" id="PF02518">
    <property type="entry name" value="HATPase_c"/>
    <property type="match status" value="1"/>
</dbReference>
<dbReference type="SUPFAM" id="SSF55874">
    <property type="entry name" value="ATPase domain of HSP90 chaperone/DNA topoisomerase II/histidine kinase"/>
    <property type="match status" value="1"/>
</dbReference>
<keyword evidence="9" id="KW-0812">Transmembrane</keyword>
<dbReference type="PROSITE" id="PS50005">
    <property type="entry name" value="TPR"/>
    <property type="match status" value="1"/>
</dbReference>
<dbReference type="SUPFAM" id="SSF52172">
    <property type="entry name" value="CheY-like"/>
    <property type="match status" value="1"/>
</dbReference>
<keyword evidence="9" id="KW-1133">Transmembrane helix</keyword>
<dbReference type="Pfam" id="PF13181">
    <property type="entry name" value="TPR_8"/>
    <property type="match status" value="1"/>
</dbReference>
<keyword evidence="8" id="KW-0802">TPR repeat</keyword>
<dbReference type="Gene3D" id="3.40.50.2300">
    <property type="match status" value="1"/>
</dbReference>
<dbReference type="GO" id="GO:0000155">
    <property type="term" value="F:phosphorelay sensor kinase activity"/>
    <property type="evidence" value="ECO:0007669"/>
    <property type="project" value="InterPro"/>
</dbReference>
<dbReference type="AlphaFoldDB" id="A0A7X9P301"/>
<keyword evidence="9" id="KW-0472">Membrane</keyword>
<keyword evidence="15" id="KW-1185">Reference proteome</keyword>
<dbReference type="PROSITE" id="PS50109">
    <property type="entry name" value="HIS_KIN"/>
    <property type="match status" value="1"/>
</dbReference>
<feature type="domain" description="HTH araC/xylS-type" evidence="11">
    <location>
        <begin position="912"/>
        <end position="1011"/>
    </location>
</feature>
<keyword evidence="4" id="KW-0805">Transcription regulation</keyword>
<dbReference type="SMART" id="SM00387">
    <property type="entry name" value="HATPase_c"/>
    <property type="match status" value="1"/>
</dbReference>
<dbReference type="PANTHER" id="PTHR43547:SF2">
    <property type="entry name" value="HYBRID SIGNAL TRANSDUCTION HISTIDINE KINASE C"/>
    <property type="match status" value="1"/>
</dbReference>
<dbReference type="SMART" id="SM00448">
    <property type="entry name" value="REC"/>
    <property type="match status" value="1"/>
</dbReference>
<evidence type="ECO:0000256" key="8">
    <source>
        <dbReference type="PROSITE-ProRule" id="PRU00339"/>
    </source>
</evidence>
<dbReference type="InterPro" id="IPR020449">
    <property type="entry name" value="Tscrpt_reg_AraC-type_HTH"/>
</dbReference>
<dbReference type="SUPFAM" id="SSF46689">
    <property type="entry name" value="Homeodomain-like"/>
    <property type="match status" value="1"/>
</dbReference>
<keyword evidence="6" id="KW-0804">Transcription</keyword>
<dbReference type="InterPro" id="IPR036097">
    <property type="entry name" value="HisK_dim/P_sf"/>
</dbReference>
<comment type="caution">
    <text evidence="14">The sequence shown here is derived from an EMBL/GenBank/DDBJ whole genome shotgun (WGS) entry which is preliminary data.</text>
</comment>
<dbReference type="Pfam" id="PF12833">
    <property type="entry name" value="HTH_18"/>
    <property type="match status" value="1"/>
</dbReference>
<feature type="transmembrane region" description="Helical" evidence="9">
    <location>
        <begin position="448"/>
        <end position="469"/>
    </location>
</feature>
<dbReference type="Pfam" id="PF00072">
    <property type="entry name" value="Response_reg"/>
    <property type="match status" value="1"/>
</dbReference>
<keyword evidence="10" id="KW-0732">Signal</keyword>
<evidence type="ECO:0000256" key="9">
    <source>
        <dbReference type="SAM" id="Phobius"/>
    </source>
</evidence>
<keyword evidence="5" id="KW-0238">DNA-binding</keyword>
<evidence type="ECO:0000256" key="1">
    <source>
        <dbReference type="ARBA" id="ARBA00000085"/>
    </source>
</evidence>
<dbReference type="SMART" id="SM00342">
    <property type="entry name" value="HTH_ARAC"/>
    <property type="match status" value="1"/>
</dbReference>
<dbReference type="EMBL" id="JABANE010000026">
    <property type="protein sequence ID" value="NME68618.1"/>
    <property type="molecule type" value="Genomic_DNA"/>
</dbReference>
<evidence type="ECO:0000313" key="15">
    <source>
        <dbReference type="Proteomes" id="UP000576082"/>
    </source>
</evidence>
<evidence type="ECO:0000256" key="4">
    <source>
        <dbReference type="ARBA" id="ARBA00023015"/>
    </source>
</evidence>